<organism evidence="1 2">
    <name type="scientific">Megamonas hypermegale</name>
    <dbReference type="NCBI Taxonomy" id="158847"/>
    <lineage>
        <taxon>Bacteria</taxon>
        <taxon>Bacillati</taxon>
        <taxon>Bacillota</taxon>
        <taxon>Negativicutes</taxon>
        <taxon>Selenomonadales</taxon>
        <taxon>Selenomonadaceae</taxon>
        <taxon>Megamonas</taxon>
    </lineage>
</organism>
<reference evidence="1" key="1">
    <citation type="journal article" date="2021" name="PeerJ">
        <title>Extensive microbial diversity within the chicken gut microbiome revealed by metagenomics and culture.</title>
        <authorList>
            <person name="Gilroy R."/>
            <person name="Ravi A."/>
            <person name="Getino M."/>
            <person name="Pursley I."/>
            <person name="Horton D.L."/>
            <person name="Alikhan N.F."/>
            <person name="Baker D."/>
            <person name="Gharbi K."/>
            <person name="Hall N."/>
            <person name="Watson M."/>
            <person name="Adriaenssens E.M."/>
            <person name="Foster-Nyarko E."/>
            <person name="Jarju S."/>
            <person name="Secka A."/>
            <person name="Antonio M."/>
            <person name="Oren A."/>
            <person name="Chaudhuri R.R."/>
            <person name="La Ragione R."/>
            <person name="Hildebrand F."/>
            <person name="Pallen M.J."/>
        </authorList>
    </citation>
    <scope>NUCLEOTIDE SEQUENCE</scope>
    <source>
        <strain evidence="1">7318</strain>
    </source>
</reference>
<dbReference type="PIRSF" id="PIRSF011474">
    <property type="entry name" value="Glucitol_operon_activator"/>
    <property type="match status" value="1"/>
</dbReference>
<protein>
    <submittedName>
        <fullName evidence="1">Transcriptional regulator GutM</fullName>
    </submittedName>
</protein>
<sequence>MFWILIVLAIAMWILQGILSVFQLKKFNRELKSLRKSGRVAIGKARGRFKAGCLLMLCIDENCKIIKGRKLQGITSFAGFKDFDDLNGIVLTDITENTCADFDKQTKAAVLSAVEEYREYTRQQEEKMCVEAPK</sequence>
<gene>
    <name evidence="1" type="ORF">K8V65_07870</name>
</gene>
<evidence type="ECO:0000313" key="1">
    <source>
        <dbReference type="EMBL" id="HJF85560.1"/>
    </source>
</evidence>
<name>A0A921L842_9FIRM</name>
<accession>A0A921L842</accession>
<dbReference type="AlphaFoldDB" id="A0A921L842"/>
<evidence type="ECO:0000313" key="2">
    <source>
        <dbReference type="Proteomes" id="UP000780768"/>
    </source>
</evidence>
<dbReference type="InterPro" id="IPR009693">
    <property type="entry name" value="Glucitol_operon_activator"/>
</dbReference>
<dbReference type="EMBL" id="DYVR01000219">
    <property type="protein sequence ID" value="HJF85560.1"/>
    <property type="molecule type" value="Genomic_DNA"/>
</dbReference>
<comment type="caution">
    <text evidence="1">The sequence shown here is derived from an EMBL/GenBank/DDBJ whole genome shotgun (WGS) entry which is preliminary data.</text>
</comment>
<reference evidence="1" key="2">
    <citation type="submission" date="2021-09" db="EMBL/GenBank/DDBJ databases">
        <authorList>
            <person name="Gilroy R."/>
        </authorList>
    </citation>
    <scope>NUCLEOTIDE SEQUENCE</scope>
    <source>
        <strain evidence="1">7318</strain>
    </source>
</reference>
<dbReference type="Proteomes" id="UP000780768">
    <property type="component" value="Unassembled WGS sequence"/>
</dbReference>
<dbReference type="RefSeq" id="WP_289548981.1">
    <property type="nucleotide sequence ID" value="NZ_CAKMHU010000005.1"/>
</dbReference>
<proteinExistence type="predicted"/>
<dbReference type="Pfam" id="PF06923">
    <property type="entry name" value="GutM"/>
    <property type="match status" value="1"/>
</dbReference>